<dbReference type="RefSeq" id="WP_237092709.1">
    <property type="nucleotide sequence ID" value="NZ_JAKKDL010000005.1"/>
</dbReference>
<sequence length="141" mass="14929">MKHLPTALAAFWLGLQVMAGYIAAPVLFGALPKMQAGMIAGKLFDAVSYIGLAVWAAAYFLAGNRKCLRIPAAALLALIAANQFLVTPVINAHKTHTENWLLSLTGGSFGMWHGISSLLFLMCAISALGFIVSALRQKNGA</sequence>
<evidence type="ECO:0000313" key="8">
    <source>
        <dbReference type="Proteomes" id="UP001201397"/>
    </source>
</evidence>
<feature type="transmembrane region" description="Helical" evidence="5">
    <location>
        <begin position="73"/>
        <end position="91"/>
    </location>
</feature>
<comment type="subcellular location">
    <subcellularLocation>
        <location evidence="1">Membrane</location>
    </subcellularLocation>
</comment>
<feature type="transmembrane region" description="Helical" evidence="5">
    <location>
        <begin position="43"/>
        <end position="61"/>
    </location>
</feature>
<evidence type="ECO:0000256" key="2">
    <source>
        <dbReference type="ARBA" id="ARBA00022692"/>
    </source>
</evidence>
<evidence type="ECO:0000256" key="3">
    <source>
        <dbReference type="ARBA" id="ARBA00022989"/>
    </source>
</evidence>
<evidence type="ECO:0000256" key="4">
    <source>
        <dbReference type="ARBA" id="ARBA00023136"/>
    </source>
</evidence>
<comment type="caution">
    <text evidence="7">The sequence shown here is derived from an EMBL/GenBank/DDBJ whole genome shotgun (WGS) entry which is preliminary data.</text>
</comment>
<evidence type="ECO:0000256" key="5">
    <source>
        <dbReference type="SAM" id="Phobius"/>
    </source>
</evidence>
<keyword evidence="3 5" id="KW-1133">Transmembrane helix</keyword>
<evidence type="ECO:0000313" key="7">
    <source>
        <dbReference type="EMBL" id="MCF7529684.1"/>
    </source>
</evidence>
<keyword evidence="4 5" id="KW-0472">Membrane</keyword>
<dbReference type="AlphaFoldDB" id="A0AAW5AKL4"/>
<dbReference type="Proteomes" id="UP001201397">
    <property type="component" value="Unassembled WGS sequence"/>
</dbReference>
<feature type="domain" description="TMEM205-like" evidence="6">
    <location>
        <begin position="8"/>
        <end position="95"/>
    </location>
</feature>
<organism evidence="7 8">
    <name type="scientific">Neisseria lisongii</name>
    <dbReference type="NCBI Taxonomy" id="2912188"/>
    <lineage>
        <taxon>Bacteria</taxon>
        <taxon>Pseudomonadati</taxon>
        <taxon>Pseudomonadota</taxon>
        <taxon>Betaproteobacteria</taxon>
        <taxon>Neisseriales</taxon>
        <taxon>Neisseriaceae</taxon>
        <taxon>Neisseria</taxon>
    </lineage>
</organism>
<accession>A0AAW5AKL4</accession>
<reference evidence="7" key="1">
    <citation type="submission" date="2022-01" db="EMBL/GenBank/DDBJ databases">
        <title>Neisseria sp. ZJ104.</title>
        <authorList>
            <person name="Yang C."/>
        </authorList>
    </citation>
    <scope>NUCLEOTIDE SEQUENCE</scope>
    <source>
        <strain evidence="7">ZJ104</strain>
    </source>
</reference>
<evidence type="ECO:0000256" key="1">
    <source>
        <dbReference type="ARBA" id="ARBA00004370"/>
    </source>
</evidence>
<evidence type="ECO:0000259" key="6">
    <source>
        <dbReference type="Pfam" id="PF13664"/>
    </source>
</evidence>
<gene>
    <name evidence="7" type="ORF">L4H06_05545</name>
</gene>
<dbReference type="GO" id="GO:0016020">
    <property type="term" value="C:membrane"/>
    <property type="evidence" value="ECO:0007669"/>
    <property type="project" value="UniProtKB-SubCell"/>
</dbReference>
<proteinExistence type="predicted"/>
<dbReference type="EMBL" id="JAKKDL010000005">
    <property type="protein sequence ID" value="MCF7529684.1"/>
    <property type="molecule type" value="Genomic_DNA"/>
</dbReference>
<dbReference type="InterPro" id="IPR025423">
    <property type="entry name" value="TMEM205-like"/>
</dbReference>
<keyword evidence="2 5" id="KW-0812">Transmembrane</keyword>
<dbReference type="Pfam" id="PF13664">
    <property type="entry name" value="DUF4149"/>
    <property type="match status" value="1"/>
</dbReference>
<feature type="transmembrane region" description="Helical" evidence="5">
    <location>
        <begin position="111"/>
        <end position="135"/>
    </location>
</feature>
<name>A0AAW5AKL4_9NEIS</name>
<protein>
    <submittedName>
        <fullName evidence="7">DUF4149 domain-containing protein</fullName>
    </submittedName>
</protein>